<feature type="domain" description="ATPase AAA-type core" evidence="1">
    <location>
        <begin position="242"/>
        <end position="484"/>
    </location>
</feature>
<dbReference type="PANTHER" id="PTHR43581:SF2">
    <property type="entry name" value="EXCINUCLEASE ATPASE SUBUNIT"/>
    <property type="match status" value="1"/>
</dbReference>
<proteinExistence type="predicted"/>
<sequence length="572" mass="62638">MRTHRLSRSVRCRRMGCRITWDRASPRSCCASFEWCQRLAETAPHILCVVHGINNRLRFVVVDRRAPNPQLPYPNVVLRVDRWDDFGYKTMYGVSLRTGREKELPIGQVKILQSGQQSGRPDLSSSFDQLGSDFCSVGQDIEYYEKLMELPEELRKNYLRALRDAAYDPAIEQEFADEDGWETSLLRFGQAVNALSTGRQLVLGNTIRTDRLSFEFQWLREGSLTQIPFEFDDAGELPGRCHALIGYNGVGKTTLLADLALAASSGRDTRTGAGERSKISGNDTTFGAVVAVSYSAFDTFRTPESIRGREAATGGSTNPEARNAVFGYVYCGLRLKTAAEDPNVSDSSDEFKLKSINDIQSEFAGALITAGLRESGGHLVAAFEALAREPSFGYAGVDLSTLGSGLDSDGAIGAFSRLSTGHKIVLNIVTQLAAHLRTRSLVLIDEPETHLHPPLVAALLRAIQVLLKAHSSFAVIATHSPVVVQEIPSQYVTILERYGDAVGIRQPEIETFAENIGAITRHVFSLDSSATDYQGILASLSEGHTVEQISEMFGNGLSIQGRALVANYRGLP</sequence>
<dbReference type="GO" id="GO:0016887">
    <property type="term" value="F:ATP hydrolysis activity"/>
    <property type="evidence" value="ECO:0007669"/>
    <property type="project" value="InterPro"/>
</dbReference>
<dbReference type="Pfam" id="PF13304">
    <property type="entry name" value="AAA_21"/>
    <property type="match status" value="1"/>
</dbReference>
<dbReference type="InterPro" id="IPR051396">
    <property type="entry name" value="Bact_Antivir_Def_Nuclease"/>
</dbReference>
<dbReference type="InterPro" id="IPR027417">
    <property type="entry name" value="P-loop_NTPase"/>
</dbReference>
<dbReference type="PANTHER" id="PTHR43581">
    <property type="entry name" value="ATP/GTP PHOSPHATASE"/>
    <property type="match status" value="1"/>
</dbReference>
<name>A0A098BPW8_9NOCA</name>
<dbReference type="InterPro" id="IPR003959">
    <property type="entry name" value="ATPase_AAA_core"/>
</dbReference>
<dbReference type="Proteomes" id="UP000042997">
    <property type="component" value="Unassembled WGS sequence"/>
</dbReference>
<organism evidence="2 3">
    <name type="scientific">Rhodococcus ruber</name>
    <dbReference type="NCBI Taxonomy" id="1830"/>
    <lineage>
        <taxon>Bacteria</taxon>
        <taxon>Bacillati</taxon>
        <taxon>Actinomycetota</taxon>
        <taxon>Actinomycetes</taxon>
        <taxon>Mycobacteriales</taxon>
        <taxon>Nocardiaceae</taxon>
        <taxon>Rhodococcus</taxon>
    </lineage>
</organism>
<reference evidence="2 3" key="1">
    <citation type="journal article" date="2014" name="Genome Announc.">
        <title>Draft Genome Sequence of Propane- and Butane-Oxidizing Actinobacterium Rhodococcus ruber IEGM 231.</title>
        <authorList>
            <person name="Ivshina I.B."/>
            <person name="Kuyukina M.S."/>
            <person name="Krivoruchko A.V."/>
            <person name="Barbe V."/>
            <person name="Fischer C."/>
        </authorList>
    </citation>
    <scope>NUCLEOTIDE SEQUENCE [LARGE SCALE GENOMIC DNA]</scope>
</reference>
<dbReference type="SUPFAM" id="SSF52540">
    <property type="entry name" value="P-loop containing nucleoside triphosphate hydrolases"/>
    <property type="match status" value="1"/>
</dbReference>
<accession>A0A098BPW8</accession>
<dbReference type="EMBL" id="CCSD01000081">
    <property type="protein sequence ID" value="CDZ90275.1"/>
    <property type="molecule type" value="Genomic_DNA"/>
</dbReference>
<evidence type="ECO:0000313" key="3">
    <source>
        <dbReference type="Proteomes" id="UP000042997"/>
    </source>
</evidence>
<dbReference type="AlphaFoldDB" id="A0A098BPW8"/>
<gene>
    <name evidence="2" type="ORF">RHRU231_680044</name>
</gene>
<evidence type="ECO:0000259" key="1">
    <source>
        <dbReference type="Pfam" id="PF13304"/>
    </source>
</evidence>
<evidence type="ECO:0000313" key="2">
    <source>
        <dbReference type="EMBL" id="CDZ90275.1"/>
    </source>
</evidence>
<protein>
    <recommendedName>
        <fullName evidence="1">ATPase AAA-type core domain-containing protein</fullName>
    </recommendedName>
</protein>
<dbReference type="Gene3D" id="3.40.50.300">
    <property type="entry name" value="P-loop containing nucleotide triphosphate hydrolases"/>
    <property type="match status" value="1"/>
</dbReference>
<dbReference type="GO" id="GO:0005524">
    <property type="term" value="F:ATP binding"/>
    <property type="evidence" value="ECO:0007669"/>
    <property type="project" value="InterPro"/>
</dbReference>